<accession>A0ABW7G8B1</accession>
<organism evidence="2 3">
    <name type="scientific">Pelomonas nitida</name>
    <dbReference type="NCBI Taxonomy" id="3299027"/>
    <lineage>
        <taxon>Bacteria</taxon>
        <taxon>Pseudomonadati</taxon>
        <taxon>Pseudomonadota</taxon>
        <taxon>Betaproteobacteria</taxon>
        <taxon>Burkholderiales</taxon>
        <taxon>Sphaerotilaceae</taxon>
        <taxon>Roseateles</taxon>
    </lineage>
</organism>
<reference evidence="2 3" key="1">
    <citation type="submission" date="2024-09" db="EMBL/GenBank/DDBJ databases">
        <title>Novel species of the genus Pelomonas and Roseateles isolated from streams.</title>
        <authorList>
            <person name="Lu H."/>
        </authorList>
    </citation>
    <scope>NUCLEOTIDE SEQUENCE [LARGE SCALE GENOMIC DNA]</scope>
    <source>
        <strain evidence="2 3">BYS96W</strain>
    </source>
</reference>
<feature type="chain" id="PRO_5045498824" description="DUF3465 domain-containing protein" evidence="1">
    <location>
        <begin position="20"/>
        <end position="160"/>
    </location>
</feature>
<sequence>MKQALIATLLLGLAAAAAASEQSNCSAAKGAFLTGTVTKAPKFTAATQTIQGVQLSHTHLSLVADQDGKTYDVAIDNVFAVDYVKNAKTVPASLAAIKVNDRLELCGAKYTSGVGIHWVHTNCGDTPTKSAPNGWVKRFTSSTAVGSNLERSQTYCYLWD</sequence>
<keyword evidence="3" id="KW-1185">Reference proteome</keyword>
<dbReference type="RefSeq" id="WP_394489027.1">
    <property type="nucleotide sequence ID" value="NZ_JBIGIA010000011.1"/>
</dbReference>
<evidence type="ECO:0000313" key="3">
    <source>
        <dbReference type="Proteomes" id="UP001606305"/>
    </source>
</evidence>
<dbReference type="EMBL" id="JBIGIA010000011">
    <property type="protein sequence ID" value="MFG6458173.1"/>
    <property type="molecule type" value="Genomic_DNA"/>
</dbReference>
<name>A0ABW7G8B1_9BURK</name>
<evidence type="ECO:0000313" key="2">
    <source>
        <dbReference type="EMBL" id="MFG6458173.1"/>
    </source>
</evidence>
<proteinExistence type="predicted"/>
<feature type="signal peptide" evidence="1">
    <location>
        <begin position="1"/>
        <end position="19"/>
    </location>
</feature>
<keyword evidence="1" id="KW-0732">Signal</keyword>
<evidence type="ECO:0008006" key="4">
    <source>
        <dbReference type="Google" id="ProtNLM"/>
    </source>
</evidence>
<comment type="caution">
    <text evidence="2">The sequence shown here is derived from an EMBL/GenBank/DDBJ whole genome shotgun (WGS) entry which is preliminary data.</text>
</comment>
<dbReference type="Proteomes" id="UP001606305">
    <property type="component" value="Unassembled WGS sequence"/>
</dbReference>
<protein>
    <recommendedName>
        <fullName evidence="4">DUF3465 domain-containing protein</fullName>
    </recommendedName>
</protein>
<evidence type="ECO:0000256" key="1">
    <source>
        <dbReference type="SAM" id="SignalP"/>
    </source>
</evidence>
<gene>
    <name evidence="2" type="ORF">ACG00X_15145</name>
</gene>